<keyword evidence="9" id="KW-1185">Reference proteome</keyword>
<dbReference type="NCBIfam" id="TIGR01145">
    <property type="entry name" value="ATP_synt_delta"/>
    <property type="match status" value="1"/>
</dbReference>
<reference evidence="8 9" key="1">
    <citation type="submission" date="2019-03" db="EMBL/GenBank/DDBJ databases">
        <title>Genomic Encyclopedia of Type Strains, Phase IV (KMG-IV): sequencing the most valuable type-strain genomes for metagenomic binning, comparative biology and taxonomic classification.</title>
        <authorList>
            <person name="Goeker M."/>
        </authorList>
    </citation>
    <scope>NUCLEOTIDE SEQUENCE [LARGE SCALE GENOMIC DNA]</scope>
    <source>
        <strain evidence="8 9">DSM 21100</strain>
    </source>
</reference>
<evidence type="ECO:0000256" key="5">
    <source>
        <dbReference type="ARBA" id="ARBA00023136"/>
    </source>
</evidence>
<dbReference type="InterPro" id="IPR020781">
    <property type="entry name" value="ATPase_OSCP/d_CS"/>
</dbReference>
<dbReference type="RefSeq" id="WP_132127599.1">
    <property type="nucleotide sequence ID" value="NZ_CP042432.1"/>
</dbReference>
<keyword evidence="2 7" id="KW-0813">Transport</keyword>
<evidence type="ECO:0000313" key="9">
    <source>
        <dbReference type="Proteomes" id="UP000295807"/>
    </source>
</evidence>
<comment type="subcellular location">
    <subcellularLocation>
        <location evidence="7">Cell membrane</location>
        <topology evidence="7">Peripheral membrane protein</topology>
    </subcellularLocation>
    <subcellularLocation>
        <location evidence="1">Membrane</location>
    </subcellularLocation>
</comment>
<evidence type="ECO:0000256" key="6">
    <source>
        <dbReference type="ARBA" id="ARBA00023310"/>
    </source>
</evidence>
<dbReference type="GO" id="GO:0046933">
    <property type="term" value="F:proton-transporting ATP synthase activity, rotational mechanism"/>
    <property type="evidence" value="ECO:0007669"/>
    <property type="project" value="UniProtKB-UniRule"/>
</dbReference>
<dbReference type="GO" id="GO:0045259">
    <property type="term" value="C:proton-transporting ATP synthase complex"/>
    <property type="evidence" value="ECO:0007669"/>
    <property type="project" value="UniProtKB-KW"/>
</dbReference>
<keyword evidence="3 7" id="KW-0375">Hydrogen ion transport</keyword>
<protein>
    <recommendedName>
        <fullName evidence="7">ATP synthase subunit delta</fullName>
    </recommendedName>
    <alternativeName>
        <fullName evidence="7">ATP synthase F(1) sector subunit delta</fullName>
    </alternativeName>
    <alternativeName>
        <fullName evidence="7">F-type ATPase subunit delta</fullName>
        <shortName evidence="7">F-ATPase subunit delta</shortName>
    </alternativeName>
</protein>
<gene>
    <name evidence="7" type="primary">atpH</name>
    <name evidence="8" type="ORF">EDD80_101341</name>
</gene>
<comment type="caution">
    <text evidence="8">The sequence shown here is derived from an EMBL/GenBank/DDBJ whole genome shotgun (WGS) entry which is preliminary data.</text>
</comment>
<keyword evidence="7" id="KW-0139">CF(1)</keyword>
<evidence type="ECO:0000256" key="3">
    <source>
        <dbReference type="ARBA" id="ARBA00022781"/>
    </source>
</evidence>
<dbReference type="InterPro" id="IPR026015">
    <property type="entry name" value="ATP_synth_OSCP/delta_N_sf"/>
</dbReference>
<dbReference type="OrthoDB" id="9802471at2"/>
<dbReference type="PRINTS" id="PR00125">
    <property type="entry name" value="ATPASEDELTA"/>
</dbReference>
<dbReference type="PROSITE" id="PS00389">
    <property type="entry name" value="ATPASE_DELTA"/>
    <property type="match status" value="1"/>
</dbReference>
<accession>A0A4R3L162</accession>
<dbReference type="SUPFAM" id="SSF47928">
    <property type="entry name" value="N-terminal domain of the delta subunit of the F1F0-ATP synthase"/>
    <property type="match status" value="1"/>
</dbReference>
<dbReference type="GO" id="GO:0005886">
    <property type="term" value="C:plasma membrane"/>
    <property type="evidence" value="ECO:0007669"/>
    <property type="project" value="UniProtKB-SubCell"/>
</dbReference>
<keyword evidence="4 7" id="KW-0406">Ion transport</keyword>
<comment type="similarity">
    <text evidence="7">Belongs to the ATPase delta chain family.</text>
</comment>
<dbReference type="Pfam" id="PF00213">
    <property type="entry name" value="OSCP"/>
    <property type="match status" value="1"/>
</dbReference>
<evidence type="ECO:0000256" key="1">
    <source>
        <dbReference type="ARBA" id="ARBA00004370"/>
    </source>
</evidence>
<keyword evidence="6 7" id="KW-0066">ATP synthesis</keyword>
<dbReference type="PANTHER" id="PTHR11910">
    <property type="entry name" value="ATP SYNTHASE DELTA CHAIN"/>
    <property type="match status" value="1"/>
</dbReference>
<dbReference type="InterPro" id="IPR000711">
    <property type="entry name" value="ATPase_OSCP/dsu"/>
</dbReference>
<dbReference type="Gene3D" id="1.10.520.20">
    <property type="entry name" value="N-terminal domain of the delta subunit of the F1F0-ATP synthase"/>
    <property type="match status" value="1"/>
</dbReference>
<dbReference type="HAMAP" id="MF_01416">
    <property type="entry name" value="ATP_synth_delta_bact"/>
    <property type="match status" value="1"/>
</dbReference>
<comment type="function">
    <text evidence="7">F(1)F(0) ATP synthase produces ATP from ADP in the presence of a proton or sodium gradient. F-type ATPases consist of two structural domains, F(1) containing the extramembraneous catalytic core and F(0) containing the membrane proton channel, linked together by a central stalk and a peripheral stalk. During catalysis, ATP synthesis in the catalytic domain of F(1) is coupled via a rotary mechanism of the central stalk subunits to proton translocation.</text>
</comment>
<evidence type="ECO:0000256" key="4">
    <source>
        <dbReference type="ARBA" id="ARBA00023065"/>
    </source>
</evidence>
<sequence>MAESKVSARYAKSLLDLAIEQNSLEEVKKDMSLFYDTLAAHPQLRAVLSSPVIDGDDKQGILHKLFEGKINKLSLAFFDIMIRKNREVLLYDTAKQFFEQYNKYKGIVKASVVSASALTGEQLEKIGTIIKQITPGEVQLENKIDTSLIGGFILNVGDKQYDASIARKLGVLKQELTSRFYESKI</sequence>
<proteinExistence type="inferred from homology"/>
<organism evidence="8 9">
    <name type="scientific">Anseongella ginsenosidimutans</name>
    <dbReference type="NCBI Taxonomy" id="496056"/>
    <lineage>
        <taxon>Bacteria</taxon>
        <taxon>Pseudomonadati</taxon>
        <taxon>Bacteroidota</taxon>
        <taxon>Sphingobacteriia</taxon>
        <taxon>Sphingobacteriales</taxon>
        <taxon>Sphingobacteriaceae</taxon>
        <taxon>Anseongella</taxon>
    </lineage>
</organism>
<name>A0A4R3L162_9SPHI</name>
<dbReference type="EMBL" id="SMAD01000001">
    <property type="protein sequence ID" value="TCS90142.1"/>
    <property type="molecule type" value="Genomic_DNA"/>
</dbReference>
<keyword evidence="7" id="KW-1003">Cell membrane</keyword>
<dbReference type="AlphaFoldDB" id="A0A4R3L162"/>
<evidence type="ECO:0000313" key="8">
    <source>
        <dbReference type="EMBL" id="TCS90142.1"/>
    </source>
</evidence>
<evidence type="ECO:0000256" key="7">
    <source>
        <dbReference type="HAMAP-Rule" id="MF_01416"/>
    </source>
</evidence>
<comment type="function">
    <text evidence="7">This protein is part of the stalk that links CF(0) to CF(1). It either transmits conformational changes from CF(0) to CF(1) or is implicated in proton conduction.</text>
</comment>
<keyword evidence="5 7" id="KW-0472">Membrane</keyword>
<dbReference type="Proteomes" id="UP000295807">
    <property type="component" value="Unassembled WGS sequence"/>
</dbReference>
<evidence type="ECO:0000256" key="2">
    <source>
        <dbReference type="ARBA" id="ARBA00022448"/>
    </source>
</evidence>